<evidence type="ECO:0000256" key="2">
    <source>
        <dbReference type="SAM" id="SignalP"/>
    </source>
</evidence>
<dbReference type="EMBL" id="JAFLVR010000005">
    <property type="protein sequence ID" value="MBO0451182.1"/>
    <property type="molecule type" value="Genomic_DNA"/>
</dbReference>
<feature type="transmembrane region" description="Helical" evidence="1">
    <location>
        <begin position="324"/>
        <end position="345"/>
    </location>
</feature>
<dbReference type="InterPro" id="IPR010317">
    <property type="entry name" value="WxLIP_PGBD"/>
</dbReference>
<organism evidence="5 6">
    <name type="scientific">Candidatus Enterococcus murrayae</name>
    <dbReference type="NCBI Taxonomy" id="2815321"/>
    <lineage>
        <taxon>Bacteria</taxon>
        <taxon>Bacillati</taxon>
        <taxon>Bacillota</taxon>
        <taxon>Bacilli</taxon>
        <taxon>Lactobacillales</taxon>
        <taxon>Enterococcaceae</taxon>
        <taxon>Enterococcus</taxon>
    </lineage>
</organism>
<dbReference type="InterPro" id="IPR021759">
    <property type="entry name" value="WxLIP_HBD"/>
</dbReference>
<dbReference type="Pfam" id="PF06030">
    <property type="entry name" value="WxLIP_PGBD"/>
    <property type="match status" value="1"/>
</dbReference>
<keyword evidence="2" id="KW-0732">Signal</keyword>
<keyword evidence="1" id="KW-0472">Membrane</keyword>
<feature type="domain" description="WxL Interacting Protein peptidoglycan binding" evidence="3">
    <location>
        <begin position="44"/>
        <end position="165"/>
    </location>
</feature>
<evidence type="ECO:0000313" key="5">
    <source>
        <dbReference type="EMBL" id="MBO0451182.1"/>
    </source>
</evidence>
<reference evidence="5 6" key="1">
    <citation type="submission" date="2021-03" db="EMBL/GenBank/DDBJ databases">
        <title>Enterococcal diversity collection.</title>
        <authorList>
            <person name="Gilmore M.S."/>
            <person name="Schwartzman J."/>
            <person name="Van Tyne D."/>
            <person name="Martin M."/>
            <person name="Earl A.M."/>
            <person name="Manson A.L."/>
            <person name="Straub T."/>
            <person name="Salamzade R."/>
            <person name="Saavedra J."/>
            <person name="Lebreton F."/>
            <person name="Prichula J."/>
            <person name="Schaufler K."/>
            <person name="Gaca A."/>
            <person name="Sgardioli B."/>
            <person name="Wagenaar J."/>
            <person name="Strong T."/>
        </authorList>
    </citation>
    <scope>NUCLEOTIDE SEQUENCE [LARGE SCALE GENOMIC DNA]</scope>
    <source>
        <strain evidence="5 6">MJM16</strain>
    </source>
</reference>
<feature type="chain" id="PRO_5046071062" evidence="2">
    <location>
        <begin position="30"/>
        <end position="356"/>
    </location>
</feature>
<evidence type="ECO:0000259" key="4">
    <source>
        <dbReference type="Pfam" id="PF11797"/>
    </source>
</evidence>
<evidence type="ECO:0000256" key="1">
    <source>
        <dbReference type="SAM" id="Phobius"/>
    </source>
</evidence>
<evidence type="ECO:0000259" key="3">
    <source>
        <dbReference type="Pfam" id="PF06030"/>
    </source>
</evidence>
<proteinExistence type="predicted"/>
<gene>
    <name evidence="5" type="ORF">JZO85_02820</name>
</gene>
<keyword evidence="1" id="KW-0812">Transmembrane</keyword>
<dbReference type="Pfam" id="PF11797">
    <property type="entry name" value="WxLIP_HBD"/>
    <property type="match status" value="1"/>
</dbReference>
<keyword evidence="1" id="KW-1133">Transmembrane helix</keyword>
<dbReference type="RefSeq" id="WP_207106989.1">
    <property type="nucleotide sequence ID" value="NZ_JAFLVR010000005.1"/>
</dbReference>
<sequence>MAKRYDKLIRKIMLLTIIGCFLFPQYSFAADSKEKENGQSPAGFTVESVRPENQVDMTKTYFYLNVEPNKPQTIQVKVRSMQKDPVTVKIAVHDAVSSSVGAIDYAQSEPKLDKSLKNPITSFVKVKDDMKEITVANKEEKIVEFEITPPNDPFTGVKLGSVRFVKKEDKADKKKEGLVSEYAYVIALMLTEDDEEEFNHGADLHLKKVRLDLSNGRKVIAARIQNDQPKVLQEMVIKGHITRKGETTVLDEHKQENFSVAPNSNFDFNIPLGMENFKAGTYVFHGVAKGDGKTWRWDEEFTIGRETVDKINDKSVYKVRVPEWVLWAALALIAALIALVGYLVYRQRRWQQPERK</sequence>
<evidence type="ECO:0000313" key="6">
    <source>
        <dbReference type="Proteomes" id="UP000664495"/>
    </source>
</evidence>
<name>A0ABS3HCL0_9ENTE</name>
<keyword evidence="6" id="KW-1185">Reference proteome</keyword>
<protein>
    <submittedName>
        <fullName evidence="5">DUF916 and DUF3324 domain-containing protein</fullName>
    </submittedName>
</protein>
<feature type="signal peptide" evidence="2">
    <location>
        <begin position="1"/>
        <end position="29"/>
    </location>
</feature>
<dbReference type="Proteomes" id="UP000664495">
    <property type="component" value="Unassembled WGS sequence"/>
</dbReference>
<feature type="domain" description="WxL Interacting Protein host binding" evidence="4">
    <location>
        <begin position="176"/>
        <end position="312"/>
    </location>
</feature>
<accession>A0ABS3HCL0</accession>
<comment type="caution">
    <text evidence="5">The sequence shown here is derived from an EMBL/GenBank/DDBJ whole genome shotgun (WGS) entry which is preliminary data.</text>
</comment>